<name>A0AA37BR48_9ARCH</name>
<comment type="caution">
    <text evidence="1">The sequence shown here is derived from an EMBL/GenBank/DDBJ whole genome shotgun (WGS) entry which is preliminary data.</text>
</comment>
<reference evidence="1" key="2">
    <citation type="submission" date="2022-09" db="EMBL/GenBank/DDBJ databases">
        <authorList>
            <person name="Sun Q."/>
            <person name="Ohkuma M."/>
        </authorList>
    </citation>
    <scope>NUCLEOTIDE SEQUENCE</scope>
    <source>
        <strain evidence="1">JCM 13583</strain>
    </source>
</reference>
<accession>A0AA37BR48</accession>
<organism evidence="1 2">
    <name type="scientific">Thermogymnomonas acidicola</name>
    <dbReference type="NCBI Taxonomy" id="399579"/>
    <lineage>
        <taxon>Archaea</taxon>
        <taxon>Methanobacteriati</taxon>
        <taxon>Thermoplasmatota</taxon>
        <taxon>Thermoplasmata</taxon>
        <taxon>Thermoplasmatales</taxon>
        <taxon>Thermogymnomonas</taxon>
    </lineage>
</organism>
<dbReference type="RefSeq" id="WP_188680564.1">
    <property type="nucleotide sequence ID" value="NZ_BMNY01000001.1"/>
</dbReference>
<keyword evidence="2" id="KW-1185">Reference proteome</keyword>
<sequence length="68" mass="7886">MKIYSERLPLKYLISDRGICLGFDTKRFSLLFLVCKQGVAFRVRPPGDRVVEELGYDAPSIYRFLLSK</sequence>
<dbReference type="EMBL" id="BMNY01000001">
    <property type="protein sequence ID" value="GGM72523.1"/>
    <property type="molecule type" value="Genomic_DNA"/>
</dbReference>
<evidence type="ECO:0000313" key="1">
    <source>
        <dbReference type="EMBL" id="GGM72523.1"/>
    </source>
</evidence>
<proteinExistence type="predicted"/>
<reference evidence="1" key="1">
    <citation type="journal article" date="2014" name="Int. J. Syst. Evol. Microbiol.">
        <title>Complete genome sequence of Corynebacterium casei LMG S-19264T (=DSM 44701T), isolated from a smear-ripened cheese.</title>
        <authorList>
            <consortium name="US DOE Joint Genome Institute (JGI-PGF)"/>
            <person name="Walter F."/>
            <person name="Albersmeier A."/>
            <person name="Kalinowski J."/>
            <person name="Ruckert C."/>
        </authorList>
    </citation>
    <scope>NUCLEOTIDE SEQUENCE</scope>
    <source>
        <strain evidence="1">JCM 13583</strain>
    </source>
</reference>
<dbReference type="Proteomes" id="UP000632195">
    <property type="component" value="Unassembled WGS sequence"/>
</dbReference>
<gene>
    <name evidence="1" type="ORF">GCM10007108_08310</name>
</gene>
<evidence type="ECO:0000313" key="2">
    <source>
        <dbReference type="Proteomes" id="UP000632195"/>
    </source>
</evidence>
<dbReference type="AlphaFoldDB" id="A0AA37BR48"/>
<protein>
    <submittedName>
        <fullName evidence="1">Uncharacterized protein</fullName>
    </submittedName>
</protein>